<feature type="transmembrane region" description="Helical" evidence="8">
    <location>
        <begin position="110"/>
        <end position="134"/>
    </location>
</feature>
<dbReference type="Proteomes" id="UP000014028">
    <property type="component" value="Unassembled WGS sequence"/>
</dbReference>
<comment type="subcellular location">
    <subcellularLocation>
        <location evidence="1">Membrane</location>
        <topology evidence="1">Multi-pass membrane protein</topology>
    </subcellularLocation>
</comment>
<sequence length="366" mass="42691">MNKNTNLTITNTQYIFIIHGAQMGVGVLQIPRELAEKAGMNGWLSLISGWIFSIAASILIIQVMKKHPKLTLLDLLEFYFGKWVGKGFGLIFFSYFLFLTFVVIQKTILYIQVWIIPRTAEYIMMGLIALPIFIIVRNGIQIVGRYAEFIFFIAIGIILLYIFPLKQSFHLEHLYPLFQDINTPLAHTFSTAISFLGFEITFLLYPFLENKSDATKGIILANSITLAILLYITLACFLFFSPDEITQFNEPPLSMLKVIEFRFLERVEIIYLALYLYIVSTTWMPYVFSATYCLYWVDGKQQFQTHLLSILFVFIIIFYFSPSTLYQNNFLQSLCSKLGVIFAYIFPFCLWVYSYIDNWMRRRILK</sequence>
<dbReference type="PANTHER" id="PTHR34975">
    <property type="entry name" value="SPORE GERMINATION PROTEIN A2"/>
    <property type="match status" value="1"/>
</dbReference>
<keyword evidence="6 8" id="KW-1133">Transmembrane helix</keyword>
<evidence type="ECO:0000256" key="3">
    <source>
        <dbReference type="ARBA" id="ARBA00022448"/>
    </source>
</evidence>
<dbReference type="Gene3D" id="1.20.1740.10">
    <property type="entry name" value="Amino acid/polyamine transporter I"/>
    <property type="match status" value="1"/>
</dbReference>
<feature type="transmembrane region" description="Helical" evidence="8">
    <location>
        <begin position="269"/>
        <end position="295"/>
    </location>
</feature>
<dbReference type="EMBL" id="AHFK01000054">
    <property type="protein sequence ID" value="EOQ08969.1"/>
    <property type="molecule type" value="Genomic_DNA"/>
</dbReference>
<dbReference type="GO" id="GO:0016020">
    <property type="term" value="C:membrane"/>
    <property type="evidence" value="ECO:0007669"/>
    <property type="project" value="UniProtKB-SubCell"/>
</dbReference>
<keyword evidence="4" id="KW-0309">Germination</keyword>
<feature type="transmembrane region" description="Helical" evidence="8">
    <location>
        <begin position="185"/>
        <end position="205"/>
    </location>
</feature>
<evidence type="ECO:0000256" key="4">
    <source>
        <dbReference type="ARBA" id="ARBA00022544"/>
    </source>
</evidence>
<keyword evidence="5 8" id="KW-0812">Transmembrane</keyword>
<dbReference type="PANTHER" id="PTHR34975:SF2">
    <property type="entry name" value="SPORE GERMINATION PROTEIN A2"/>
    <property type="match status" value="1"/>
</dbReference>
<gene>
    <name evidence="9" type="ORF">IKC_06392</name>
</gene>
<feature type="transmembrane region" description="Helical" evidence="8">
    <location>
        <begin position="83"/>
        <end position="104"/>
    </location>
</feature>
<feature type="transmembrane region" description="Helical" evidence="8">
    <location>
        <begin position="42"/>
        <end position="63"/>
    </location>
</feature>
<proteinExistence type="inferred from homology"/>
<feature type="transmembrane region" description="Helical" evidence="8">
    <location>
        <begin position="146"/>
        <end position="165"/>
    </location>
</feature>
<dbReference type="GO" id="GO:0009847">
    <property type="term" value="P:spore germination"/>
    <property type="evidence" value="ECO:0007669"/>
    <property type="project" value="InterPro"/>
</dbReference>
<protein>
    <submittedName>
        <fullName evidence="9">Spore germination protein (Amino acid permease)</fullName>
    </submittedName>
</protein>
<reference evidence="9 10" key="1">
    <citation type="submission" date="2012-12" db="EMBL/GenBank/DDBJ databases">
        <title>The Genome Sequence of Bacillus cereus VD184.</title>
        <authorList>
            <consortium name="The Broad Institute Genome Sequencing Platform"/>
            <consortium name="The Broad Institute Genome Sequencing Center for Infectious Disease"/>
            <person name="Feldgarden M."/>
            <person name="Van der Auwera G.A."/>
            <person name="Mahillon J."/>
            <person name="Duprez V."/>
            <person name="Timmery S."/>
            <person name="Mattelet C."/>
            <person name="Dierick K."/>
            <person name="Sun M."/>
            <person name="Yu Z."/>
            <person name="Zhu L."/>
            <person name="Hu X."/>
            <person name="Shank E.B."/>
            <person name="Swiecicka I."/>
            <person name="Hansen B.M."/>
            <person name="Andrup L."/>
            <person name="Walker B."/>
            <person name="Young S.K."/>
            <person name="Zeng Q."/>
            <person name="Gargeya S."/>
            <person name="Fitzgerald M."/>
            <person name="Haas B."/>
            <person name="Abouelleil A."/>
            <person name="Alvarado L."/>
            <person name="Arachchi H.M."/>
            <person name="Berlin A.M."/>
            <person name="Chapman S.B."/>
            <person name="Dewar J."/>
            <person name="Goldberg J."/>
            <person name="Griggs A."/>
            <person name="Gujja S."/>
            <person name="Hansen M."/>
            <person name="Howarth C."/>
            <person name="Imamovic A."/>
            <person name="Larimer J."/>
            <person name="McCowan C."/>
            <person name="Murphy C."/>
            <person name="Neiman D."/>
            <person name="Pearson M."/>
            <person name="Priest M."/>
            <person name="Roberts A."/>
            <person name="Saif S."/>
            <person name="Shea T."/>
            <person name="Sisk P."/>
            <person name="Sykes S."/>
            <person name="Wortman J."/>
            <person name="Nusbaum C."/>
            <person name="Birren B."/>
        </authorList>
    </citation>
    <scope>NUCLEOTIDE SEQUENCE [LARGE SCALE GENOMIC DNA]</scope>
    <source>
        <strain evidence="9 10">VD184</strain>
    </source>
</reference>
<feature type="transmembrane region" description="Helical" evidence="8">
    <location>
        <begin position="12"/>
        <end position="30"/>
    </location>
</feature>
<evidence type="ECO:0000256" key="5">
    <source>
        <dbReference type="ARBA" id="ARBA00022692"/>
    </source>
</evidence>
<feature type="transmembrane region" description="Helical" evidence="8">
    <location>
        <begin position="217"/>
        <end position="240"/>
    </location>
</feature>
<name>A0A9W5R5K8_BACCE</name>
<evidence type="ECO:0000313" key="10">
    <source>
        <dbReference type="Proteomes" id="UP000014028"/>
    </source>
</evidence>
<evidence type="ECO:0000313" key="9">
    <source>
        <dbReference type="EMBL" id="EOQ08969.1"/>
    </source>
</evidence>
<evidence type="ECO:0000256" key="6">
    <source>
        <dbReference type="ARBA" id="ARBA00022989"/>
    </source>
</evidence>
<evidence type="ECO:0000256" key="8">
    <source>
        <dbReference type="SAM" id="Phobius"/>
    </source>
</evidence>
<evidence type="ECO:0000256" key="7">
    <source>
        <dbReference type="ARBA" id="ARBA00023136"/>
    </source>
</evidence>
<keyword evidence="7 8" id="KW-0472">Membrane</keyword>
<accession>A0A9W5R5K8</accession>
<feature type="transmembrane region" description="Helical" evidence="8">
    <location>
        <begin position="338"/>
        <end position="356"/>
    </location>
</feature>
<dbReference type="RefSeq" id="WP_016123034.1">
    <property type="nucleotide sequence ID" value="NZ_KB976833.1"/>
</dbReference>
<evidence type="ECO:0000256" key="1">
    <source>
        <dbReference type="ARBA" id="ARBA00004141"/>
    </source>
</evidence>
<dbReference type="Pfam" id="PF03845">
    <property type="entry name" value="Spore_permease"/>
    <property type="match status" value="1"/>
</dbReference>
<evidence type="ECO:0000256" key="2">
    <source>
        <dbReference type="ARBA" id="ARBA00007998"/>
    </source>
</evidence>
<feature type="transmembrane region" description="Helical" evidence="8">
    <location>
        <begin position="307"/>
        <end position="326"/>
    </location>
</feature>
<dbReference type="InterPro" id="IPR004761">
    <property type="entry name" value="Spore_GerAB"/>
</dbReference>
<keyword evidence="3" id="KW-0813">Transport</keyword>
<comment type="similarity">
    <text evidence="2">Belongs to the amino acid-polyamine-organocation (APC) superfamily. Spore germination protein (SGP) (TC 2.A.3.9) family.</text>
</comment>
<organism evidence="9 10">
    <name type="scientific">Bacillus cereus VD184</name>
    <dbReference type="NCBI Taxonomy" id="1053242"/>
    <lineage>
        <taxon>Bacteria</taxon>
        <taxon>Bacillati</taxon>
        <taxon>Bacillota</taxon>
        <taxon>Bacilli</taxon>
        <taxon>Bacillales</taxon>
        <taxon>Bacillaceae</taxon>
        <taxon>Bacillus</taxon>
        <taxon>Bacillus cereus group</taxon>
    </lineage>
</organism>
<dbReference type="AlphaFoldDB" id="A0A9W5R5K8"/>
<comment type="caution">
    <text evidence="9">The sequence shown here is derived from an EMBL/GenBank/DDBJ whole genome shotgun (WGS) entry which is preliminary data.</text>
</comment>
<dbReference type="NCBIfam" id="TIGR00912">
    <property type="entry name" value="2A0309"/>
    <property type="match status" value="1"/>
</dbReference>